<comment type="caution">
    <text evidence="1">The sequence shown here is derived from an EMBL/GenBank/DDBJ whole genome shotgun (WGS) entry which is preliminary data.</text>
</comment>
<dbReference type="OrthoDB" id="1121286at2"/>
<keyword evidence="2" id="KW-1185">Reference proteome</keyword>
<name>A0A5C6RUC3_9FLAO</name>
<organism evidence="1 2">
    <name type="scientific">Vicingus serpentipes</name>
    <dbReference type="NCBI Taxonomy" id="1926625"/>
    <lineage>
        <taxon>Bacteria</taxon>
        <taxon>Pseudomonadati</taxon>
        <taxon>Bacteroidota</taxon>
        <taxon>Flavobacteriia</taxon>
        <taxon>Flavobacteriales</taxon>
        <taxon>Vicingaceae</taxon>
        <taxon>Vicingus</taxon>
    </lineage>
</organism>
<evidence type="ECO:0000313" key="1">
    <source>
        <dbReference type="EMBL" id="TXB66086.1"/>
    </source>
</evidence>
<dbReference type="AlphaFoldDB" id="A0A5C6RUC3"/>
<reference evidence="1 2" key="1">
    <citation type="submission" date="2019-08" db="EMBL/GenBank/DDBJ databases">
        <title>Genome of Vicingus serpentipes NCIMB 15042.</title>
        <authorList>
            <person name="Bowman J.P."/>
        </authorList>
    </citation>
    <scope>NUCLEOTIDE SEQUENCE [LARGE SCALE GENOMIC DNA]</scope>
    <source>
        <strain evidence="1 2">NCIMB 15042</strain>
    </source>
</reference>
<dbReference type="Proteomes" id="UP000321721">
    <property type="component" value="Unassembled WGS sequence"/>
</dbReference>
<dbReference type="RefSeq" id="WP_147099529.1">
    <property type="nucleotide sequence ID" value="NZ_VOOS01000002.1"/>
</dbReference>
<sequence length="178" mass="20432">MKEGNVKNNRLDNIFKDLNSTDKTKITTAIKQLRKHGNAKAIEPLFDKYISSENEIIKEDISSLLFDLKDESVVAEIIRLMSKTKFETIKPFIISILWQAAIDSSNFISDLVKEAIKGDYMTCIEVLTVIESYDSSFNEEEIEDLKFDLDEAIDEADVEKQKLLITIKSVLEELNIEY</sequence>
<accession>A0A5C6RUC3</accession>
<protein>
    <recommendedName>
        <fullName evidence="3">HEAT repeat domain-containing protein</fullName>
    </recommendedName>
</protein>
<proteinExistence type="predicted"/>
<evidence type="ECO:0008006" key="3">
    <source>
        <dbReference type="Google" id="ProtNLM"/>
    </source>
</evidence>
<dbReference type="EMBL" id="VOOS01000002">
    <property type="protein sequence ID" value="TXB66086.1"/>
    <property type="molecule type" value="Genomic_DNA"/>
</dbReference>
<evidence type="ECO:0000313" key="2">
    <source>
        <dbReference type="Proteomes" id="UP000321721"/>
    </source>
</evidence>
<gene>
    <name evidence="1" type="ORF">FRY74_05815</name>
</gene>